<accession>A0A173ZZ34</accession>
<dbReference type="SUPFAM" id="SSF56762">
    <property type="entry name" value="HydB/Nqo4-like"/>
    <property type="match status" value="1"/>
</dbReference>
<dbReference type="Gene3D" id="1.10.645.10">
    <property type="entry name" value="Cytochrome-c3 Hydrogenase, chain B"/>
    <property type="match status" value="1"/>
</dbReference>
<dbReference type="eggNOG" id="COG0374">
    <property type="taxonomic scope" value="Bacteria"/>
</dbReference>
<evidence type="ECO:0000256" key="9">
    <source>
        <dbReference type="RuleBase" id="RU003896"/>
    </source>
</evidence>
<keyword evidence="11" id="KW-1185">Reference proteome</keyword>
<dbReference type="InterPro" id="IPR018194">
    <property type="entry name" value="Ni-dep_hyd_lsu_Ni_BS"/>
</dbReference>
<dbReference type="PROSITE" id="PS00507">
    <property type="entry name" value="NI_HGENASE_L_1"/>
    <property type="match status" value="1"/>
</dbReference>
<evidence type="ECO:0000313" key="10">
    <source>
        <dbReference type="EMBL" id="CUN80495.1"/>
    </source>
</evidence>
<comment type="subunit">
    <text evidence="4">Heterodimer of a large and a small subunit.</text>
</comment>
<sequence length="637" mass="70132">MKHVVVDPITRIEGHLRVEVQVDEGSGKVTDALSSGTAWRGLELVMKDRDPRDAWAYIQRICGVCTSAHALGSLRAVEDALGIKIPKNANYIRNIMAATLTVQDHIVHFYHLHALDWVSPVEALAADPVATANLQVAALNAYKLPFSAPGTSVTEAYDHAFPAATPQYFAEIKNKVQAIVESGQLGIFSANWWDHPDYKLLPPEVHLMAIAHYLEMLDKHRDLVTPQVIFGGKNPHPHYCVGGMPCSISLEDGNAPVNTARLGIVDRAINLGRTLVNNFYIPDVLAIGAAYVKAGRVDGGGLAKERVLGYGSYPIEPFSGTANGDFFKNLLIRTNGVVEDFGKGIDAAKVYEIDAEDLTQPEVFTEGVEHSWYEYPADGEHDRNPWDGVTAPKFTAPKEGTPTDWKALNEQGKYSWLKTPKWRGKLCEVGPLARYIIIYTKAKKGMLGEPTWAEKMMLDQIDAVSKVLGLAPEVWLPTMVGRTAARGLDCQLNAEINKFFFDKLIANIKSGDTKTANMEKWDPSTWPKTAKGVGLYEAPRGALSHYIVIKDGKTDNYQAVVPTTWNACPRDDEAGHGAYEKAMMDTQVKIADKPLEIVKVVRSFDPCMACATHMFNAKGEKINVITTDPYSGTRVEK</sequence>
<dbReference type="GO" id="GO:0016151">
    <property type="term" value="F:nickel cation binding"/>
    <property type="evidence" value="ECO:0007669"/>
    <property type="project" value="InterPro"/>
</dbReference>
<evidence type="ECO:0000256" key="1">
    <source>
        <dbReference type="ARBA" id="ARBA00001967"/>
    </source>
</evidence>
<comment type="similarity">
    <text evidence="3 9">Belongs to the [NiFe]/[NiFeSe] hydrogenase large subunit family.</text>
</comment>
<gene>
    <name evidence="10" type="primary">hoxG</name>
    <name evidence="10" type="ORF">ERS852385_01412</name>
</gene>
<feature type="binding site" evidence="8">
    <location>
        <position position="65"/>
    </location>
    <ligand>
        <name>Ni(2+)</name>
        <dbReference type="ChEBI" id="CHEBI:49786"/>
    </ligand>
</feature>
<evidence type="ECO:0000256" key="5">
    <source>
        <dbReference type="ARBA" id="ARBA00022596"/>
    </source>
</evidence>
<feature type="binding site" evidence="8">
    <location>
        <position position="607"/>
    </location>
    <ligand>
        <name>Ni(2+)</name>
        <dbReference type="ChEBI" id="CHEBI:49786"/>
    </ligand>
</feature>
<dbReference type="InterPro" id="IPR050867">
    <property type="entry name" value="NiFe/NiFeSe_hydrgnase_LSU"/>
</dbReference>
<keyword evidence="8" id="KW-0408">Iron</keyword>
<evidence type="ECO:0000256" key="3">
    <source>
        <dbReference type="ARBA" id="ARBA00009292"/>
    </source>
</evidence>
<dbReference type="PANTHER" id="PTHR42958">
    <property type="entry name" value="HYDROGENASE-2 LARGE CHAIN"/>
    <property type="match status" value="1"/>
</dbReference>
<dbReference type="OrthoDB" id="9761717at2"/>
<dbReference type="GO" id="GO:0033748">
    <property type="term" value="F:hydrogenase (acceptor) activity"/>
    <property type="evidence" value="ECO:0007669"/>
    <property type="project" value="UniProtKB-EC"/>
</dbReference>
<evidence type="ECO:0000256" key="4">
    <source>
        <dbReference type="ARBA" id="ARBA00011771"/>
    </source>
</evidence>
<evidence type="ECO:0000256" key="6">
    <source>
        <dbReference type="ARBA" id="ARBA00022723"/>
    </source>
</evidence>
<evidence type="ECO:0000256" key="8">
    <source>
        <dbReference type="PIRSR" id="PIRSR601501-1"/>
    </source>
</evidence>
<comment type="cofactor">
    <cofactor evidence="1 8">
        <name>Ni(2+)</name>
        <dbReference type="ChEBI" id="CHEBI:49786"/>
    </cofactor>
</comment>
<dbReference type="GO" id="GO:0008901">
    <property type="term" value="F:ferredoxin hydrogenase activity"/>
    <property type="evidence" value="ECO:0007669"/>
    <property type="project" value="InterPro"/>
</dbReference>
<dbReference type="FunFam" id="1.10.645.10:FF:000002">
    <property type="entry name" value="Hydrogenase 2 large subunit"/>
    <property type="match status" value="1"/>
</dbReference>
<dbReference type="Proteomes" id="UP000095546">
    <property type="component" value="Unassembled WGS sequence"/>
</dbReference>
<dbReference type="EMBL" id="CYYU01000008">
    <property type="protein sequence ID" value="CUN80495.1"/>
    <property type="molecule type" value="Genomic_DNA"/>
</dbReference>
<dbReference type="AlphaFoldDB" id="A0A173ZZ34"/>
<dbReference type="GO" id="GO:0030313">
    <property type="term" value="C:cell envelope"/>
    <property type="evidence" value="ECO:0007669"/>
    <property type="project" value="UniProtKB-SubCell"/>
</dbReference>
<keyword evidence="6 8" id="KW-0479">Metal-binding</keyword>
<dbReference type="PANTHER" id="PTHR42958:SF2">
    <property type="entry name" value="UPTAKE HYDROGENASE LARGE SUBUNIT"/>
    <property type="match status" value="1"/>
</dbReference>
<proteinExistence type="inferred from homology"/>
<evidence type="ECO:0000256" key="7">
    <source>
        <dbReference type="ARBA" id="ARBA00023002"/>
    </source>
</evidence>
<dbReference type="InterPro" id="IPR029014">
    <property type="entry name" value="NiFe-Hase_large"/>
</dbReference>
<reference evidence="10 11" key="1">
    <citation type="submission" date="2015-09" db="EMBL/GenBank/DDBJ databases">
        <authorList>
            <consortium name="Pathogen Informatics"/>
        </authorList>
    </citation>
    <scope>NUCLEOTIDE SEQUENCE [LARGE SCALE GENOMIC DNA]</scope>
    <source>
        <strain evidence="10 11">2789STDY5608828</strain>
    </source>
</reference>
<evidence type="ECO:0000256" key="2">
    <source>
        <dbReference type="ARBA" id="ARBA00004196"/>
    </source>
</evidence>
<dbReference type="RefSeq" id="WP_036378232.1">
    <property type="nucleotide sequence ID" value="NZ_CABIWZ010000008.1"/>
</dbReference>
<feature type="binding site" evidence="8">
    <location>
        <position position="65"/>
    </location>
    <ligand>
        <name>Fe cation</name>
        <dbReference type="ChEBI" id="CHEBI:24875"/>
    </ligand>
</feature>
<feature type="binding site" evidence="8">
    <location>
        <position position="610"/>
    </location>
    <ligand>
        <name>Fe cation</name>
        <dbReference type="ChEBI" id="CHEBI:24875"/>
    </ligand>
</feature>
<keyword evidence="8" id="KW-0460">Magnesium</keyword>
<feature type="binding site" evidence="8">
    <location>
        <position position="43"/>
    </location>
    <ligand>
        <name>Mg(2+)</name>
        <dbReference type="ChEBI" id="CHEBI:18420"/>
    </ligand>
</feature>
<organism evidence="10 11">
    <name type="scientific">Mitsuokella jalaludinii</name>
    <dbReference type="NCBI Taxonomy" id="187979"/>
    <lineage>
        <taxon>Bacteria</taxon>
        <taxon>Bacillati</taxon>
        <taxon>Bacillota</taxon>
        <taxon>Negativicutes</taxon>
        <taxon>Selenomonadales</taxon>
        <taxon>Selenomonadaceae</taxon>
        <taxon>Mitsuokella</taxon>
    </lineage>
</organism>
<keyword evidence="7 9" id="KW-0560">Oxidoreductase</keyword>
<keyword evidence="5 8" id="KW-0533">Nickel</keyword>
<dbReference type="InterPro" id="IPR001501">
    <property type="entry name" value="Ni-dep_hyd_lsu"/>
</dbReference>
<comment type="cofactor">
    <cofactor evidence="8">
        <name>Fe cation</name>
        <dbReference type="ChEBI" id="CHEBI:24875"/>
    </cofactor>
</comment>
<feature type="binding site" evidence="8">
    <location>
        <position position="613"/>
    </location>
    <ligand>
        <name>Mg(2+)</name>
        <dbReference type="ChEBI" id="CHEBI:18420"/>
    </ligand>
</feature>
<evidence type="ECO:0000313" key="11">
    <source>
        <dbReference type="Proteomes" id="UP000095546"/>
    </source>
</evidence>
<dbReference type="Pfam" id="PF00374">
    <property type="entry name" value="NiFeSe_Hases"/>
    <property type="match status" value="1"/>
</dbReference>
<dbReference type="PROSITE" id="PS00508">
    <property type="entry name" value="NI_HGENASE_L_2"/>
    <property type="match status" value="1"/>
</dbReference>
<protein>
    <submittedName>
        <fullName evidence="10">Uptake hydrogenase large subunit</fullName>
        <ecNumber evidence="10">1.12.99.6</ecNumber>
    </submittedName>
</protein>
<name>A0A173ZZ34_9FIRM</name>
<feature type="binding site" evidence="8">
    <location>
        <position position="62"/>
    </location>
    <ligand>
        <name>Mg(2+)</name>
        <dbReference type="ChEBI" id="CHEBI:18420"/>
    </ligand>
</feature>
<dbReference type="EC" id="1.12.99.6" evidence="10"/>
<comment type="subcellular location">
    <subcellularLocation>
        <location evidence="2">Cell envelope</location>
    </subcellularLocation>
</comment>
<dbReference type="STRING" id="187979.ERS852385_01412"/>